<gene>
    <name evidence="12" type="ORF">Scep_020564</name>
</gene>
<feature type="signal peptide" evidence="8">
    <location>
        <begin position="1"/>
        <end position="25"/>
    </location>
</feature>
<evidence type="ECO:0000256" key="1">
    <source>
        <dbReference type="ARBA" id="ARBA00008455"/>
    </source>
</evidence>
<dbReference type="SMART" id="SM00645">
    <property type="entry name" value="Pept_C1"/>
    <property type="match status" value="1"/>
</dbReference>
<dbReference type="CDD" id="cd02248">
    <property type="entry name" value="Peptidase_C1A"/>
    <property type="match status" value="1"/>
</dbReference>
<dbReference type="Pfam" id="PF08246">
    <property type="entry name" value="Inhibitor_I29"/>
    <property type="match status" value="1"/>
</dbReference>
<evidence type="ECO:0000256" key="2">
    <source>
        <dbReference type="ARBA" id="ARBA00022670"/>
    </source>
</evidence>
<comment type="similarity">
    <text evidence="1">Belongs to the peptidase C1 family.</text>
</comment>
<reference evidence="12 13" key="1">
    <citation type="submission" date="2024-01" db="EMBL/GenBank/DDBJ databases">
        <title>Genome assemblies of Stephania.</title>
        <authorList>
            <person name="Yang L."/>
        </authorList>
    </citation>
    <scope>NUCLEOTIDE SEQUENCE [LARGE SCALE GENOMIC DNA]</scope>
    <source>
        <strain evidence="12">JXDWG</strain>
        <tissue evidence="12">Leaf</tissue>
    </source>
</reference>
<evidence type="ECO:0000259" key="11">
    <source>
        <dbReference type="SMART" id="SM00848"/>
    </source>
</evidence>
<dbReference type="SUPFAM" id="SSF54001">
    <property type="entry name" value="Cysteine proteinases"/>
    <property type="match status" value="1"/>
</dbReference>
<dbReference type="PROSITE" id="PS00640">
    <property type="entry name" value="THIOL_PROTEASE_ASN"/>
    <property type="match status" value="1"/>
</dbReference>
<dbReference type="FunFam" id="3.90.70.10:FF:000067">
    <property type="entry name" value="Senescence-specific cysteine protease"/>
    <property type="match status" value="1"/>
</dbReference>
<name>A0AAP0ID07_9MAGN</name>
<proteinExistence type="inferred from homology"/>
<evidence type="ECO:0000256" key="4">
    <source>
        <dbReference type="ARBA" id="ARBA00022801"/>
    </source>
</evidence>
<dbReference type="GO" id="GO:0008234">
    <property type="term" value="F:cysteine-type peptidase activity"/>
    <property type="evidence" value="ECO:0007669"/>
    <property type="project" value="UniProtKB-KW"/>
</dbReference>
<dbReference type="GO" id="GO:0006508">
    <property type="term" value="P:proteolysis"/>
    <property type="evidence" value="ECO:0007669"/>
    <property type="project" value="UniProtKB-KW"/>
</dbReference>
<keyword evidence="7" id="KW-0325">Glycoprotein</keyword>
<dbReference type="PRINTS" id="PR00705">
    <property type="entry name" value="PAPAIN"/>
</dbReference>
<dbReference type="Gene3D" id="3.90.70.10">
    <property type="entry name" value="Cysteine proteinases"/>
    <property type="match status" value="1"/>
</dbReference>
<dbReference type="InterPro" id="IPR037277">
    <property type="entry name" value="Granulin_sf"/>
</dbReference>
<dbReference type="InterPro" id="IPR013201">
    <property type="entry name" value="Prot_inhib_I29"/>
</dbReference>
<dbReference type="InterPro" id="IPR039417">
    <property type="entry name" value="Peptidase_C1A_papain-like"/>
</dbReference>
<evidence type="ECO:0000313" key="13">
    <source>
        <dbReference type="Proteomes" id="UP001419268"/>
    </source>
</evidence>
<evidence type="ECO:0000256" key="3">
    <source>
        <dbReference type="ARBA" id="ARBA00022729"/>
    </source>
</evidence>
<keyword evidence="5" id="KW-0788">Thiol protease</keyword>
<keyword evidence="2" id="KW-0645">Protease</keyword>
<keyword evidence="4" id="KW-0378">Hydrolase</keyword>
<dbReference type="InterPro" id="IPR038765">
    <property type="entry name" value="Papain-like_cys_pep_sf"/>
</dbReference>
<dbReference type="InterPro" id="IPR025660">
    <property type="entry name" value="Pept_his_AS"/>
</dbReference>
<keyword evidence="3 8" id="KW-0732">Signal</keyword>
<evidence type="ECO:0000313" key="12">
    <source>
        <dbReference type="EMBL" id="KAK9113045.1"/>
    </source>
</evidence>
<sequence>MGIVDFSQFALLLILSLNLCHLCFCSPTTSDLFDHWCKQHGKSYSSDEERLHRLRVFEDNLEFVNQHNGLSNSTYKVGLNAFADLTHHEFRAAKLGLSVGGLSFDRFKSLGGGDGFVGDVPGSIDWREKGAVTPVKDQASCGACWAFSTTGAIEGINQIKTGSLVSLSEQELIDCDRSYNSGCGGGLMDYAFQFVIKNHGIDTETDYPYQAVDRSCNKNKLKRRVVTIDGYTDIPSGNEQEILKAVATQPVSVGLCGSERGFQLYSSGIFSGPCAATLNHAVVIVGYASENGVDYWILKNSWGKRWGMDGYMHMRRNNGDAQGVCGINMLASYPTKTSPNPPPSPSPTPTRCSLTSYCGAGQTCCCGWRLLGLVCLSWRCCALDSAVCCKDHVYCCPHDYPICDTQTKQCLKATGNYTLAKPFERKDSSSKLGGLSSVFEAWNM</sequence>
<comment type="caution">
    <text evidence="12">The sequence shown here is derived from an EMBL/GenBank/DDBJ whole genome shotgun (WGS) entry which is preliminary data.</text>
</comment>
<organism evidence="12 13">
    <name type="scientific">Stephania cephalantha</name>
    <dbReference type="NCBI Taxonomy" id="152367"/>
    <lineage>
        <taxon>Eukaryota</taxon>
        <taxon>Viridiplantae</taxon>
        <taxon>Streptophyta</taxon>
        <taxon>Embryophyta</taxon>
        <taxon>Tracheophyta</taxon>
        <taxon>Spermatophyta</taxon>
        <taxon>Magnoliopsida</taxon>
        <taxon>Ranunculales</taxon>
        <taxon>Menispermaceae</taxon>
        <taxon>Menispermoideae</taxon>
        <taxon>Cissampelideae</taxon>
        <taxon>Stephania</taxon>
    </lineage>
</organism>
<dbReference type="AlphaFoldDB" id="A0AAP0ID07"/>
<dbReference type="Pfam" id="PF00396">
    <property type="entry name" value="Granulin"/>
    <property type="match status" value="1"/>
</dbReference>
<accession>A0AAP0ID07</accession>
<evidence type="ECO:0000259" key="9">
    <source>
        <dbReference type="SMART" id="SM00277"/>
    </source>
</evidence>
<dbReference type="SMART" id="SM00848">
    <property type="entry name" value="Inhibitor_I29"/>
    <property type="match status" value="1"/>
</dbReference>
<dbReference type="InterPro" id="IPR000169">
    <property type="entry name" value="Pept_cys_AS"/>
</dbReference>
<dbReference type="PROSITE" id="PS00639">
    <property type="entry name" value="THIOL_PROTEASE_HIS"/>
    <property type="match status" value="1"/>
</dbReference>
<dbReference type="PANTHER" id="PTHR12411">
    <property type="entry name" value="CYSTEINE PROTEASE FAMILY C1-RELATED"/>
    <property type="match status" value="1"/>
</dbReference>
<dbReference type="Proteomes" id="UP001419268">
    <property type="component" value="Unassembled WGS sequence"/>
</dbReference>
<evidence type="ECO:0000256" key="6">
    <source>
        <dbReference type="ARBA" id="ARBA00023157"/>
    </source>
</evidence>
<dbReference type="InterPro" id="IPR000118">
    <property type="entry name" value="Granulin"/>
</dbReference>
<evidence type="ECO:0000259" key="10">
    <source>
        <dbReference type="SMART" id="SM00645"/>
    </source>
</evidence>
<feature type="chain" id="PRO_5042895579" evidence="8">
    <location>
        <begin position="26"/>
        <end position="444"/>
    </location>
</feature>
<dbReference type="InterPro" id="IPR013128">
    <property type="entry name" value="Peptidase_C1A"/>
</dbReference>
<keyword evidence="6" id="KW-1015">Disulfide bond</keyword>
<dbReference type="Gene3D" id="2.10.25.160">
    <property type="entry name" value="Granulin"/>
    <property type="match status" value="1"/>
</dbReference>
<dbReference type="Pfam" id="PF00112">
    <property type="entry name" value="Peptidase_C1"/>
    <property type="match status" value="1"/>
</dbReference>
<keyword evidence="13" id="KW-1185">Reference proteome</keyword>
<protein>
    <submittedName>
        <fullName evidence="12">Uncharacterized protein</fullName>
    </submittedName>
</protein>
<dbReference type="InterPro" id="IPR000668">
    <property type="entry name" value="Peptidase_C1A_C"/>
</dbReference>
<evidence type="ECO:0000256" key="5">
    <source>
        <dbReference type="ARBA" id="ARBA00022807"/>
    </source>
</evidence>
<feature type="domain" description="Granulins" evidence="9">
    <location>
        <begin position="352"/>
        <end position="410"/>
    </location>
</feature>
<evidence type="ECO:0000256" key="7">
    <source>
        <dbReference type="ARBA" id="ARBA00023180"/>
    </source>
</evidence>
<dbReference type="EMBL" id="JBBNAG010000008">
    <property type="protein sequence ID" value="KAK9113045.1"/>
    <property type="molecule type" value="Genomic_DNA"/>
</dbReference>
<evidence type="ECO:0000256" key="8">
    <source>
        <dbReference type="SAM" id="SignalP"/>
    </source>
</evidence>
<dbReference type="InterPro" id="IPR025661">
    <property type="entry name" value="Pept_asp_AS"/>
</dbReference>
<dbReference type="PROSITE" id="PS00139">
    <property type="entry name" value="THIOL_PROTEASE_CYS"/>
    <property type="match status" value="1"/>
</dbReference>
<feature type="domain" description="Cathepsin propeptide inhibitor" evidence="11">
    <location>
        <begin position="33"/>
        <end position="90"/>
    </location>
</feature>
<feature type="domain" description="Peptidase C1A papain C-terminal" evidence="10">
    <location>
        <begin position="120"/>
        <end position="335"/>
    </location>
</feature>
<dbReference type="SMART" id="SM00277">
    <property type="entry name" value="GRAN"/>
    <property type="match status" value="1"/>
</dbReference>